<proteinExistence type="predicted"/>
<dbReference type="InterPro" id="IPR023198">
    <property type="entry name" value="PGP-like_dom2"/>
</dbReference>
<gene>
    <name evidence="1" type="ORF">GCM10010170_000890</name>
</gene>
<dbReference type="Gene3D" id="1.10.150.240">
    <property type="entry name" value="Putative phosphatase, domain 2"/>
    <property type="match status" value="1"/>
</dbReference>
<keyword evidence="2" id="KW-1185">Reference proteome</keyword>
<reference evidence="1 2" key="1">
    <citation type="journal article" date="2019" name="Int. J. Syst. Evol. Microbiol.">
        <title>The Global Catalogue of Microorganisms (GCM) 10K type strain sequencing project: providing services to taxonomists for standard genome sequencing and annotation.</title>
        <authorList>
            <consortium name="The Broad Institute Genomics Platform"/>
            <consortium name="The Broad Institute Genome Sequencing Center for Infectious Disease"/>
            <person name="Wu L."/>
            <person name="Ma J."/>
        </authorList>
    </citation>
    <scope>NUCLEOTIDE SEQUENCE [LARGE SCALE GENOMIC DNA]</scope>
    <source>
        <strain evidence="1 2">JCM 3272</strain>
    </source>
</reference>
<dbReference type="Gene3D" id="3.40.50.1000">
    <property type="entry name" value="HAD superfamily/HAD-like"/>
    <property type="match status" value="1"/>
</dbReference>
<dbReference type="InterPro" id="IPR051806">
    <property type="entry name" value="HAD-like_SPP"/>
</dbReference>
<dbReference type="InterPro" id="IPR006439">
    <property type="entry name" value="HAD-SF_hydro_IA"/>
</dbReference>
<dbReference type="CDD" id="cd07505">
    <property type="entry name" value="HAD_BPGM-like"/>
    <property type="match status" value="1"/>
</dbReference>
<comment type="caution">
    <text evidence="1">The sequence shown here is derived from an EMBL/GenBank/DDBJ whole genome shotgun (WGS) entry which is preliminary data.</text>
</comment>
<evidence type="ECO:0000313" key="1">
    <source>
        <dbReference type="EMBL" id="GAA2326249.1"/>
    </source>
</evidence>
<dbReference type="PRINTS" id="PR00413">
    <property type="entry name" value="HADHALOGNASE"/>
</dbReference>
<dbReference type="InterPro" id="IPR036412">
    <property type="entry name" value="HAD-like_sf"/>
</dbReference>
<accession>A0ABN3FBM5</accession>
<dbReference type="NCBIfam" id="TIGR01509">
    <property type="entry name" value="HAD-SF-IA-v3"/>
    <property type="match status" value="1"/>
</dbReference>
<dbReference type="SUPFAM" id="SSF56784">
    <property type="entry name" value="HAD-like"/>
    <property type="match status" value="1"/>
</dbReference>
<dbReference type="PANTHER" id="PTHR43481">
    <property type="entry name" value="FRUCTOSE-1-PHOSPHATE PHOSPHATASE"/>
    <property type="match status" value="1"/>
</dbReference>
<dbReference type="InterPro" id="IPR041492">
    <property type="entry name" value="HAD_2"/>
</dbReference>
<dbReference type="Pfam" id="PF13419">
    <property type="entry name" value="HAD_2"/>
    <property type="match status" value="1"/>
</dbReference>
<evidence type="ECO:0000313" key="2">
    <source>
        <dbReference type="Proteomes" id="UP001501444"/>
    </source>
</evidence>
<sequence length="224" mass="23849">MASQRAGYRAAVLFDLDGTLIDSEPVWAAANGGLMRSRYAEMTDEILQNLSGLDSTLAMRYLHERFGWAGWDLADDVAWVEEQVRQQYAKGVNWLPGARDLLAALRREGLAVGLVTSTYRTLVAYVLAEAGAGCFDVVVCGDDGFAPKPDPAPYLAAMRHLELPASACVAVEDSPRGVASAAAAGCAVVQVRGHRPAPGADRHFAALADVDAVQLRELIGASVH</sequence>
<dbReference type="EMBL" id="BAAARV010000003">
    <property type="protein sequence ID" value="GAA2326249.1"/>
    <property type="molecule type" value="Genomic_DNA"/>
</dbReference>
<dbReference type="Proteomes" id="UP001501444">
    <property type="component" value="Unassembled WGS sequence"/>
</dbReference>
<protein>
    <submittedName>
        <fullName evidence="1">HAD family phosphatase</fullName>
    </submittedName>
</protein>
<name>A0ABN3FBM5_9ACTN</name>
<dbReference type="SFLD" id="SFLDS00003">
    <property type="entry name" value="Haloacid_Dehalogenase"/>
    <property type="match status" value="1"/>
</dbReference>
<organism evidence="1 2">
    <name type="scientific">Dactylosporangium salmoneum</name>
    <dbReference type="NCBI Taxonomy" id="53361"/>
    <lineage>
        <taxon>Bacteria</taxon>
        <taxon>Bacillati</taxon>
        <taxon>Actinomycetota</taxon>
        <taxon>Actinomycetes</taxon>
        <taxon>Micromonosporales</taxon>
        <taxon>Micromonosporaceae</taxon>
        <taxon>Dactylosporangium</taxon>
    </lineage>
</organism>
<dbReference type="SFLD" id="SFLDG01129">
    <property type="entry name" value="C1.5:_HAD__Beta-PGM__Phosphata"/>
    <property type="match status" value="1"/>
</dbReference>
<dbReference type="InterPro" id="IPR023214">
    <property type="entry name" value="HAD_sf"/>
</dbReference>
<dbReference type="PANTHER" id="PTHR43481:SF4">
    <property type="entry name" value="GLYCEROL-1-PHOSPHATE PHOSPHOHYDROLASE 1-RELATED"/>
    <property type="match status" value="1"/>
</dbReference>
<dbReference type="RefSeq" id="WP_344610137.1">
    <property type="nucleotide sequence ID" value="NZ_BAAARV010000003.1"/>
</dbReference>